<dbReference type="RefSeq" id="WP_097030122.1">
    <property type="nucleotide sequence ID" value="NZ_OAOQ01000005.1"/>
</dbReference>
<reference evidence="3" key="1">
    <citation type="submission" date="2017-08" db="EMBL/GenBank/DDBJ databases">
        <authorList>
            <person name="Varghese N."/>
            <person name="Submissions S."/>
        </authorList>
    </citation>
    <scope>NUCLEOTIDE SEQUENCE [LARGE SCALE GENOMIC DNA]</scope>
    <source>
        <strain evidence="3">JA234</strain>
    </source>
</reference>
<dbReference type="InterPro" id="IPR008719">
    <property type="entry name" value="N2O_reductase_NosL"/>
</dbReference>
<proteinExistence type="predicted"/>
<accession>A0A285CSU2</accession>
<dbReference type="PANTHER" id="PTHR41247:SF1">
    <property type="entry name" value="HTH-TYPE TRANSCRIPTIONAL REPRESSOR YCNK"/>
    <property type="match status" value="1"/>
</dbReference>
<evidence type="ECO:0000313" key="3">
    <source>
        <dbReference type="Proteomes" id="UP000219467"/>
    </source>
</evidence>
<dbReference type="SUPFAM" id="SSF160387">
    <property type="entry name" value="NosL/MerB-like"/>
    <property type="match status" value="1"/>
</dbReference>
<name>A0A285CSU2_9RHOB</name>
<dbReference type="Pfam" id="PF05573">
    <property type="entry name" value="NosL"/>
    <property type="match status" value="1"/>
</dbReference>
<evidence type="ECO:0000256" key="1">
    <source>
        <dbReference type="SAM" id="MobiDB-lite"/>
    </source>
</evidence>
<dbReference type="Gene3D" id="3.30.70.2060">
    <property type="match status" value="1"/>
</dbReference>
<dbReference type="Proteomes" id="UP000219467">
    <property type="component" value="Unassembled WGS sequence"/>
</dbReference>
<feature type="region of interest" description="Disordered" evidence="1">
    <location>
        <begin position="161"/>
        <end position="182"/>
    </location>
</feature>
<dbReference type="AlphaFoldDB" id="A0A285CSU2"/>
<dbReference type="OrthoDB" id="7354657at2"/>
<evidence type="ECO:0000313" key="2">
    <source>
        <dbReference type="EMBL" id="SNX70118.1"/>
    </source>
</evidence>
<keyword evidence="3" id="KW-1185">Reference proteome</keyword>
<dbReference type="EMBL" id="OAOQ01000005">
    <property type="protein sequence ID" value="SNX70118.1"/>
    <property type="molecule type" value="Genomic_DNA"/>
</dbReference>
<dbReference type="Gene3D" id="3.30.70.2050">
    <property type="match status" value="1"/>
</dbReference>
<gene>
    <name evidence="2" type="ORF">SAMN05878503_10526</name>
</gene>
<sequence>MKRLLLAALVLAACREEQAPPSPVALTPEAVGHYCQMNLLEHPGPKAQVHLDFGPPLFFSQVRDALAYQRMPEQSAAIRAIYVNDMGAPGASWQEPGPANWIDVGAVVFVTGSDVAGGMGAPELVPFAARAAAEDFVLRHGGQVVTLAEISDAALLAPAPAQGGDDADYQKMLGRLPAPDAE</sequence>
<protein>
    <submittedName>
        <fullName evidence="2">Copper chaperone NosL</fullName>
    </submittedName>
</protein>
<organism evidence="2 3">
    <name type="scientific">Cereibacter ovatus</name>
    <dbReference type="NCBI Taxonomy" id="439529"/>
    <lineage>
        <taxon>Bacteria</taxon>
        <taxon>Pseudomonadati</taxon>
        <taxon>Pseudomonadota</taxon>
        <taxon>Alphaproteobacteria</taxon>
        <taxon>Rhodobacterales</taxon>
        <taxon>Paracoccaceae</taxon>
        <taxon>Cereibacter</taxon>
    </lineage>
</organism>
<dbReference type="PANTHER" id="PTHR41247">
    <property type="entry name" value="HTH-TYPE TRANSCRIPTIONAL REPRESSOR YCNK"/>
    <property type="match status" value="1"/>
</dbReference>